<dbReference type="InterPro" id="IPR016082">
    <property type="entry name" value="Ribosomal_uL30_ferredoxin-like"/>
</dbReference>
<evidence type="ECO:0000256" key="6">
    <source>
        <dbReference type="RuleBase" id="RU003734"/>
    </source>
</evidence>
<name>A0A078M472_9BACL</name>
<dbReference type="PIRSF" id="PIRSF002211">
    <property type="entry name" value="Ribosomal_L30_bac-type"/>
    <property type="match status" value="1"/>
</dbReference>
<protein>
    <recommendedName>
        <fullName evidence="5">Large ribosomal subunit protein uL30</fullName>
    </recommendedName>
</protein>
<dbReference type="PANTHER" id="PTHR15892:SF2">
    <property type="entry name" value="LARGE RIBOSOMAL SUBUNIT PROTEIN UL30M"/>
    <property type="match status" value="1"/>
</dbReference>
<dbReference type="GO" id="GO:0006412">
    <property type="term" value="P:translation"/>
    <property type="evidence" value="ECO:0007669"/>
    <property type="project" value="UniProtKB-UniRule"/>
</dbReference>
<dbReference type="PROSITE" id="PS00634">
    <property type="entry name" value="RIBOSOMAL_L30"/>
    <property type="match status" value="1"/>
</dbReference>
<dbReference type="Gene3D" id="3.30.1390.20">
    <property type="entry name" value="Ribosomal protein L30, ferredoxin-like fold domain"/>
    <property type="match status" value="1"/>
</dbReference>
<dbReference type="Pfam" id="PF00327">
    <property type="entry name" value="Ribosomal_L30"/>
    <property type="match status" value="1"/>
</dbReference>
<dbReference type="HOGENOM" id="CLU_131047_2_1_9"/>
<dbReference type="SUPFAM" id="SSF55129">
    <property type="entry name" value="Ribosomal protein L30p/L7e"/>
    <property type="match status" value="1"/>
</dbReference>
<accession>A0A078M472</accession>
<dbReference type="GO" id="GO:0003735">
    <property type="term" value="F:structural constituent of ribosome"/>
    <property type="evidence" value="ECO:0007669"/>
    <property type="project" value="InterPro"/>
</dbReference>
<evidence type="ECO:0000256" key="3">
    <source>
        <dbReference type="ARBA" id="ARBA00022980"/>
    </source>
</evidence>
<dbReference type="PANTHER" id="PTHR15892">
    <property type="entry name" value="MITOCHONDRIAL RIBOSOMAL PROTEIN L30"/>
    <property type="match status" value="1"/>
</dbReference>
<reference evidence="8" key="1">
    <citation type="submission" date="2014-07" db="EMBL/GenBank/DDBJ databases">
        <authorList>
            <person name="Urmite Genomes Urmite Genomes"/>
        </authorList>
    </citation>
    <scope>NUCLEOTIDE SEQUENCE</scope>
    <source>
        <strain evidence="8">13S34_air</strain>
    </source>
</reference>
<dbReference type="InterPro" id="IPR036919">
    <property type="entry name" value="Ribo_uL30_ferredoxin-like_sf"/>
</dbReference>
<organism evidence="8">
    <name type="scientific">Metalysinibacillus saudimassiliensis</name>
    <dbReference type="NCBI Taxonomy" id="1461583"/>
    <lineage>
        <taxon>Bacteria</taxon>
        <taxon>Bacillati</taxon>
        <taxon>Bacillota</taxon>
        <taxon>Bacilli</taxon>
        <taxon>Bacillales</taxon>
        <taxon>Caryophanaceae</taxon>
        <taxon>Metalysinibacillus</taxon>
    </lineage>
</organism>
<evidence type="ECO:0000256" key="4">
    <source>
        <dbReference type="ARBA" id="ARBA00023274"/>
    </source>
</evidence>
<sequence>MANKLQITLTKSVIGSKPTQRKTVQALGLRKMNQTVEHNDNAAVRGMLDKVAHLVTVTEN</sequence>
<evidence type="ECO:0000256" key="1">
    <source>
        <dbReference type="ARBA" id="ARBA00007594"/>
    </source>
</evidence>
<feature type="domain" description="Large ribosomal subunit protein uL30-like ferredoxin-like fold" evidence="7">
    <location>
        <begin position="5"/>
        <end position="55"/>
    </location>
</feature>
<keyword evidence="4 5" id="KW-0687">Ribonucleoprotein</keyword>
<dbReference type="EMBL" id="LN483073">
    <property type="protein sequence ID" value="CDZ99491.1"/>
    <property type="molecule type" value="Genomic_DNA"/>
</dbReference>
<keyword evidence="3 5" id="KW-0689">Ribosomal protein</keyword>
<comment type="similarity">
    <text evidence="1 5 6">Belongs to the universal ribosomal protein uL30 family.</text>
</comment>
<evidence type="ECO:0000259" key="7">
    <source>
        <dbReference type="Pfam" id="PF00327"/>
    </source>
</evidence>
<dbReference type="PATRIC" id="fig|1461583.4.peg.123"/>
<evidence type="ECO:0000256" key="2">
    <source>
        <dbReference type="ARBA" id="ARBA00011838"/>
    </source>
</evidence>
<dbReference type="NCBIfam" id="TIGR01308">
    <property type="entry name" value="rpmD_bact"/>
    <property type="match status" value="1"/>
</dbReference>
<dbReference type="AlphaFoldDB" id="A0A078M472"/>
<dbReference type="InterPro" id="IPR018038">
    <property type="entry name" value="Ribosomal_uL30_CS"/>
</dbReference>
<evidence type="ECO:0000313" key="8">
    <source>
        <dbReference type="EMBL" id="CDZ99491.1"/>
    </source>
</evidence>
<dbReference type="HAMAP" id="MF_01371_B">
    <property type="entry name" value="Ribosomal_uL30_B"/>
    <property type="match status" value="1"/>
</dbReference>
<proteinExistence type="inferred from homology"/>
<dbReference type="CDD" id="cd01658">
    <property type="entry name" value="Ribosomal_L30"/>
    <property type="match status" value="1"/>
</dbReference>
<dbReference type="GO" id="GO:0022625">
    <property type="term" value="C:cytosolic large ribosomal subunit"/>
    <property type="evidence" value="ECO:0007669"/>
    <property type="project" value="TreeGrafter"/>
</dbReference>
<gene>
    <name evidence="5 8" type="primary">rpmD</name>
    <name evidence="8" type="ORF">BN1050_00126</name>
</gene>
<evidence type="ECO:0000256" key="5">
    <source>
        <dbReference type="HAMAP-Rule" id="MF_01371"/>
    </source>
</evidence>
<dbReference type="InterPro" id="IPR005996">
    <property type="entry name" value="Ribosomal_uL30_bac-type"/>
</dbReference>
<comment type="subunit">
    <text evidence="2 5">Part of the 50S ribosomal subunit.</text>
</comment>
<dbReference type="FunFam" id="3.30.1390.20:FF:000001">
    <property type="entry name" value="50S ribosomal protein L30"/>
    <property type="match status" value="1"/>
</dbReference>